<dbReference type="Gene3D" id="3.40.50.2000">
    <property type="entry name" value="Glycogen Phosphorylase B"/>
    <property type="match status" value="2"/>
</dbReference>
<dbReference type="Pfam" id="PF00534">
    <property type="entry name" value="Glycos_transf_1"/>
    <property type="match status" value="1"/>
</dbReference>
<evidence type="ECO:0000313" key="5">
    <source>
        <dbReference type="EMBL" id="KAB7789545.1"/>
    </source>
</evidence>
<comment type="caution">
    <text evidence="5">The sequence shown here is derived from an EMBL/GenBank/DDBJ whole genome shotgun (WGS) entry which is preliminary data.</text>
</comment>
<dbReference type="CDD" id="cd03812">
    <property type="entry name" value="GT4_CapH-like"/>
    <property type="match status" value="1"/>
</dbReference>
<proteinExistence type="predicted"/>
<dbReference type="PANTHER" id="PTHR45947">
    <property type="entry name" value="SULFOQUINOVOSYL TRANSFERASE SQD2"/>
    <property type="match status" value="1"/>
</dbReference>
<dbReference type="AlphaFoldDB" id="A0A6I1GDE9"/>
<keyword evidence="6" id="KW-1185">Reference proteome</keyword>
<dbReference type="RefSeq" id="WP_152235349.1">
    <property type="nucleotide sequence ID" value="NZ_JBHSKZ010000017.1"/>
</dbReference>
<dbReference type="SUPFAM" id="SSF53756">
    <property type="entry name" value="UDP-Glycosyltransferase/glycogen phosphorylase"/>
    <property type="match status" value="1"/>
</dbReference>
<name>A0A6I1GDE9_9BIFI</name>
<evidence type="ECO:0000256" key="2">
    <source>
        <dbReference type="ARBA" id="ARBA00022679"/>
    </source>
</evidence>
<reference evidence="5 6" key="1">
    <citation type="submission" date="2019-09" db="EMBL/GenBank/DDBJ databases">
        <title>Characterization of the phylogenetic diversity of two novel species belonging to the genus Bifidobacterium: Bifidobacterium cebidarum sp. nov. and Bifidobacterium leontopitheci sp. nov.</title>
        <authorList>
            <person name="Lugli G.A."/>
            <person name="Duranti S."/>
            <person name="Milani C."/>
            <person name="Turroni F."/>
            <person name="Ventura M."/>
        </authorList>
    </citation>
    <scope>NUCLEOTIDE SEQUENCE [LARGE SCALE GENOMIC DNA]</scope>
    <source>
        <strain evidence="5 6">LMG 31471</strain>
    </source>
</reference>
<dbReference type="GO" id="GO:1901137">
    <property type="term" value="P:carbohydrate derivative biosynthetic process"/>
    <property type="evidence" value="ECO:0007669"/>
    <property type="project" value="UniProtKB-ARBA"/>
</dbReference>
<evidence type="ECO:0000256" key="1">
    <source>
        <dbReference type="ARBA" id="ARBA00022676"/>
    </source>
</evidence>
<dbReference type="Proteomes" id="UP000441772">
    <property type="component" value="Unassembled WGS sequence"/>
</dbReference>
<keyword evidence="2 5" id="KW-0808">Transferase</keyword>
<keyword evidence="1" id="KW-0328">Glycosyltransferase</keyword>
<dbReference type="PANTHER" id="PTHR45947:SF14">
    <property type="entry name" value="SLL1723 PROTEIN"/>
    <property type="match status" value="1"/>
</dbReference>
<evidence type="ECO:0000259" key="3">
    <source>
        <dbReference type="Pfam" id="PF00534"/>
    </source>
</evidence>
<evidence type="ECO:0000259" key="4">
    <source>
        <dbReference type="Pfam" id="PF13439"/>
    </source>
</evidence>
<protein>
    <submittedName>
        <fullName evidence="5">Glycosyl transferase family 1</fullName>
    </submittedName>
</protein>
<evidence type="ECO:0000313" key="6">
    <source>
        <dbReference type="Proteomes" id="UP000441772"/>
    </source>
</evidence>
<sequence length="381" mass="43045">MSEPIRILQWGMLGGRGGIEIMIMNLYRHMDRSKVQFDFLCDYNAGKLAFEDEIIEMGGRIYRVMVPQRESMIKSRTAMMQFFREHPEIQGVHVNANFPYALPLKYAKKSGMALRILHSHNSGSGASHEHNDVIHNTKQYIRHCHSAWQINRYPNAYFACSKAAADYMFPGKPYTWIRNGIDTQHFAYDPTVRDSMRKKLGIKPSTSVIGFCGRFREQKNPLFLIDVFAEYHKMVPDSLLLLIGIGEMRDQMDERIENLGIADSVRFMGAQAGVSPYYQAMDALLLPSLFEGLPVVVVEAQCAGLPCIVAEEAVSSEACLTDHIRFVSLQNTAASWAAEMNKTISQFGIRHDSSKEVRASGFDIRDVAADLQNLYLNVMGV</sequence>
<dbReference type="EMBL" id="WBVT01000045">
    <property type="protein sequence ID" value="KAB7789545.1"/>
    <property type="molecule type" value="Genomic_DNA"/>
</dbReference>
<dbReference type="InterPro" id="IPR050194">
    <property type="entry name" value="Glycosyltransferase_grp1"/>
</dbReference>
<feature type="domain" description="Glycosyl transferase family 1" evidence="3">
    <location>
        <begin position="193"/>
        <end position="352"/>
    </location>
</feature>
<dbReference type="GO" id="GO:0016757">
    <property type="term" value="F:glycosyltransferase activity"/>
    <property type="evidence" value="ECO:0007669"/>
    <property type="project" value="UniProtKB-KW"/>
</dbReference>
<feature type="domain" description="Glycosyltransferase subfamily 4-like N-terminal" evidence="4">
    <location>
        <begin position="17"/>
        <end position="184"/>
    </location>
</feature>
<gene>
    <name evidence="5" type="ORF">F7D09_1942</name>
</gene>
<dbReference type="InterPro" id="IPR028098">
    <property type="entry name" value="Glyco_trans_4-like_N"/>
</dbReference>
<dbReference type="Pfam" id="PF13439">
    <property type="entry name" value="Glyco_transf_4"/>
    <property type="match status" value="1"/>
</dbReference>
<organism evidence="5 6">
    <name type="scientific">Bifidobacterium leontopitheci</name>
    <dbReference type="NCBI Taxonomy" id="2650774"/>
    <lineage>
        <taxon>Bacteria</taxon>
        <taxon>Bacillati</taxon>
        <taxon>Actinomycetota</taxon>
        <taxon>Actinomycetes</taxon>
        <taxon>Bifidobacteriales</taxon>
        <taxon>Bifidobacteriaceae</taxon>
        <taxon>Bifidobacterium</taxon>
    </lineage>
</organism>
<accession>A0A6I1GDE9</accession>
<dbReference type="InterPro" id="IPR001296">
    <property type="entry name" value="Glyco_trans_1"/>
</dbReference>